<dbReference type="AlphaFoldDB" id="A0A2P7S7Y3"/>
<sequence length="479" mass="50795">MQFSIIGLIVCFAVLTAGFLARGALIVSLIASLAFGATAVVAISSLGGSSPLIYTYFAILLIVSVAARRLIWREIGTVFGQVRPLWVLCCLMVYAVVGCWLLPRLFAGQTTVFVQSQLRQGVVESALEPVSANISQTAYFVLGGLVTIALCVLLLHSDRMDQIRRGFLFLCVLHASMGMLDLLGKIAGAGDVLQPIRTASYAMLTNVGQSGFFRIAGAYSEASAFAGASLGCLGFAYTYWRRTDWAPAKWLTLVLLALILLSTSSTAYGGLTILVVPVAISLLIAVLSNRVKKSDLQIVAALVVVLLVVLAVTLYNHRFFEPFARLLDSVVFDKAASSSGQERTYWNMKSLQALTDTQGLGIGFGSSRASSWPIAVLSQLGFLGTAMVAALLFVVLRGLHGVRAWVDPETDAVVSSVQACALAGIVGGSLASGTADPGMIFFIALAVISATRARARRSARAIEGDYLPAPPMPATAQRT</sequence>
<organism evidence="2 3">
    <name type="scientific">Pseudaminobacter soli</name>
    <name type="common">ex Li et al. 2025</name>
    <dbReference type="NCBI Taxonomy" id="1295366"/>
    <lineage>
        <taxon>Bacteria</taxon>
        <taxon>Pseudomonadati</taxon>
        <taxon>Pseudomonadota</taxon>
        <taxon>Alphaproteobacteria</taxon>
        <taxon>Hyphomicrobiales</taxon>
        <taxon>Phyllobacteriaceae</taxon>
        <taxon>Pseudaminobacter</taxon>
    </lineage>
</organism>
<evidence type="ECO:0000313" key="3">
    <source>
        <dbReference type="Proteomes" id="UP000240653"/>
    </source>
</evidence>
<keyword evidence="3" id="KW-1185">Reference proteome</keyword>
<feature type="transmembrane region" description="Helical" evidence="1">
    <location>
        <begin position="296"/>
        <end position="315"/>
    </location>
</feature>
<proteinExistence type="predicted"/>
<comment type="caution">
    <text evidence="2">The sequence shown here is derived from an EMBL/GenBank/DDBJ whole genome shotgun (WGS) entry which is preliminary data.</text>
</comment>
<feature type="transmembrane region" description="Helical" evidence="1">
    <location>
        <begin position="52"/>
        <end position="72"/>
    </location>
</feature>
<feature type="transmembrane region" description="Helical" evidence="1">
    <location>
        <begin position="374"/>
        <end position="396"/>
    </location>
</feature>
<reference evidence="2 3" key="1">
    <citation type="submission" date="2018-03" db="EMBL/GenBank/DDBJ databases">
        <title>The draft genome of Mesorhizobium soli JCM 19897.</title>
        <authorList>
            <person name="Li L."/>
            <person name="Liu L."/>
            <person name="Liang L."/>
            <person name="Wang T."/>
            <person name="Zhang X."/>
        </authorList>
    </citation>
    <scope>NUCLEOTIDE SEQUENCE [LARGE SCALE GENOMIC DNA]</scope>
    <source>
        <strain evidence="2 3">JCM 19897</strain>
    </source>
</reference>
<evidence type="ECO:0008006" key="4">
    <source>
        <dbReference type="Google" id="ProtNLM"/>
    </source>
</evidence>
<feature type="transmembrane region" description="Helical" evidence="1">
    <location>
        <begin position="222"/>
        <end position="240"/>
    </location>
</feature>
<keyword evidence="1" id="KW-0472">Membrane</keyword>
<dbReference type="Proteomes" id="UP000240653">
    <property type="component" value="Unassembled WGS sequence"/>
</dbReference>
<feature type="transmembrane region" description="Helical" evidence="1">
    <location>
        <begin position="416"/>
        <end position="448"/>
    </location>
</feature>
<accession>A0A2P7S7Y3</accession>
<feature type="transmembrane region" description="Helical" evidence="1">
    <location>
        <begin position="167"/>
        <end position="187"/>
    </location>
</feature>
<dbReference type="RefSeq" id="WP_106725636.1">
    <property type="nucleotide sequence ID" value="NZ_PXYL01000010.1"/>
</dbReference>
<gene>
    <name evidence="2" type="ORF">C7I85_19270</name>
</gene>
<dbReference type="OrthoDB" id="7010242at2"/>
<evidence type="ECO:0000256" key="1">
    <source>
        <dbReference type="SAM" id="Phobius"/>
    </source>
</evidence>
<feature type="transmembrane region" description="Helical" evidence="1">
    <location>
        <begin position="84"/>
        <end position="103"/>
    </location>
</feature>
<keyword evidence="1" id="KW-1133">Transmembrane helix</keyword>
<keyword evidence="1" id="KW-0812">Transmembrane</keyword>
<name>A0A2P7S7Y3_9HYPH</name>
<evidence type="ECO:0000313" key="2">
    <source>
        <dbReference type="EMBL" id="PSJ58541.1"/>
    </source>
</evidence>
<dbReference type="EMBL" id="PXYL01000010">
    <property type="protein sequence ID" value="PSJ58541.1"/>
    <property type="molecule type" value="Genomic_DNA"/>
</dbReference>
<feature type="transmembrane region" description="Helical" evidence="1">
    <location>
        <begin position="137"/>
        <end position="155"/>
    </location>
</feature>
<feature type="transmembrane region" description="Helical" evidence="1">
    <location>
        <begin position="252"/>
        <end position="284"/>
    </location>
</feature>
<protein>
    <recommendedName>
        <fullName evidence="4">O-antigen ligase domain-containing protein</fullName>
    </recommendedName>
</protein>